<feature type="compositionally biased region" description="Basic and acidic residues" evidence="1">
    <location>
        <begin position="123"/>
        <end position="145"/>
    </location>
</feature>
<organism evidence="2 3">
    <name type="scientific">Wallemia hederae</name>
    <dbReference type="NCBI Taxonomy" id="1540922"/>
    <lineage>
        <taxon>Eukaryota</taxon>
        <taxon>Fungi</taxon>
        <taxon>Dikarya</taxon>
        <taxon>Basidiomycota</taxon>
        <taxon>Wallemiomycotina</taxon>
        <taxon>Wallemiomycetes</taxon>
        <taxon>Wallemiales</taxon>
        <taxon>Wallemiaceae</taxon>
        <taxon>Wallemia</taxon>
    </lineage>
</organism>
<feature type="compositionally biased region" description="Polar residues" evidence="1">
    <location>
        <begin position="57"/>
        <end position="78"/>
    </location>
</feature>
<accession>A0A4T0FDV5</accession>
<feature type="compositionally biased region" description="Basic residues" evidence="1">
    <location>
        <begin position="170"/>
        <end position="187"/>
    </location>
</feature>
<feature type="compositionally biased region" description="Basic and acidic residues" evidence="1">
    <location>
        <begin position="188"/>
        <end position="197"/>
    </location>
</feature>
<reference evidence="2 3" key="1">
    <citation type="submission" date="2019-03" db="EMBL/GenBank/DDBJ databases">
        <title>Sequencing 23 genomes of Wallemia ichthyophaga.</title>
        <authorList>
            <person name="Gostincar C."/>
        </authorList>
    </citation>
    <scope>NUCLEOTIDE SEQUENCE [LARGE SCALE GENOMIC DNA]</scope>
    <source>
        <strain evidence="2 3">EXF-5753</strain>
    </source>
</reference>
<dbReference type="AlphaFoldDB" id="A0A4T0FDV5"/>
<dbReference type="InterPro" id="IPR013240">
    <property type="entry name" value="DNA-dir_RNA_pol1_su_RPA34"/>
</dbReference>
<keyword evidence="3" id="KW-1185">Reference proteome</keyword>
<evidence type="ECO:0000313" key="3">
    <source>
        <dbReference type="Proteomes" id="UP000310189"/>
    </source>
</evidence>
<gene>
    <name evidence="2" type="ORF">E3P99_03698</name>
</gene>
<dbReference type="EMBL" id="SPNW01000082">
    <property type="protein sequence ID" value="TIA86371.1"/>
    <property type="molecule type" value="Genomic_DNA"/>
</dbReference>
<dbReference type="Proteomes" id="UP000310189">
    <property type="component" value="Unassembled WGS sequence"/>
</dbReference>
<proteinExistence type="predicted"/>
<feature type="region of interest" description="Disordered" evidence="1">
    <location>
        <begin position="122"/>
        <end position="210"/>
    </location>
</feature>
<comment type="caution">
    <text evidence="2">The sequence shown here is derived from an EMBL/GenBank/DDBJ whole genome shotgun (WGS) entry which is preliminary data.</text>
</comment>
<name>A0A4T0FDV5_9BASI</name>
<protein>
    <submittedName>
        <fullName evidence="2">Uncharacterized protein</fullName>
    </submittedName>
</protein>
<evidence type="ECO:0000256" key="1">
    <source>
        <dbReference type="SAM" id="MobiDB-lite"/>
    </source>
</evidence>
<dbReference type="Pfam" id="PF08208">
    <property type="entry name" value="RNA_polI_A34"/>
    <property type="match status" value="1"/>
</dbReference>
<sequence>MNMKSSVSESRIMYVLVVDSKTKIRADDCQIKTKHLKGLKIDFNSSDSVLGSVNAKGSQLSVHSQSKSNSGESTSKFESASIKDELDQFQLLLPTGDGKMVAVNKPIAHRLQLSNSIPTLKAPKFEKHMSSDGALKREQPTDKLKWRFRPPGFDTDGPEGTISTVAAQSKPKKEKKEKKDKKDKKRKSIDESPVKEEKKKKHKRSDSSKH</sequence>
<evidence type="ECO:0000313" key="2">
    <source>
        <dbReference type="EMBL" id="TIA86371.1"/>
    </source>
</evidence>
<dbReference type="GO" id="GO:0006360">
    <property type="term" value="P:transcription by RNA polymerase I"/>
    <property type="evidence" value="ECO:0007669"/>
    <property type="project" value="InterPro"/>
</dbReference>
<feature type="region of interest" description="Disordered" evidence="1">
    <location>
        <begin position="57"/>
        <end position="79"/>
    </location>
</feature>